<dbReference type="AlphaFoldDB" id="A0A8H6NHD4"/>
<name>A0A8H6NHD4_9PEZI</name>
<proteinExistence type="predicted"/>
<gene>
    <name evidence="2" type="ORF">CPLU01_05517</name>
</gene>
<reference evidence="2" key="1">
    <citation type="journal article" date="2020" name="Phytopathology">
        <title>Genome Sequence Resources of Colletotrichum truncatum, C. plurivorum, C. musicola, and C. sojae: Four Species Pathogenic to Soybean (Glycine max).</title>
        <authorList>
            <person name="Rogerio F."/>
            <person name="Boufleur T.R."/>
            <person name="Ciampi-Guillardi M."/>
            <person name="Sukno S.A."/>
            <person name="Thon M.R."/>
            <person name="Massola Junior N.S."/>
            <person name="Baroncelli R."/>
        </authorList>
    </citation>
    <scope>NUCLEOTIDE SEQUENCE</scope>
    <source>
        <strain evidence="2">LFN00145</strain>
    </source>
</reference>
<sequence length="133" mass="14569">MHRGPEMPCAVVAQAPVPFRKESVRSDERDSVVWSQVLTAAGKRENPRLACLGRCMNLSAMALDLVACAVHKSAGNGRSRYSSAEAGNDWDPGLTPESVTMAVSRERSKRATTPTVTRRDQKPAGRIRHLMPR</sequence>
<protein>
    <submittedName>
        <fullName evidence="2">Uncharacterized protein</fullName>
    </submittedName>
</protein>
<organism evidence="2 3">
    <name type="scientific">Colletotrichum plurivorum</name>
    <dbReference type="NCBI Taxonomy" id="2175906"/>
    <lineage>
        <taxon>Eukaryota</taxon>
        <taxon>Fungi</taxon>
        <taxon>Dikarya</taxon>
        <taxon>Ascomycota</taxon>
        <taxon>Pezizomycotina</taxon>
        <taxon>Sordariomycetes</taxon>
        <taxon>Hypocreomycetidae</taxon>
        <taxon>Glomerellales</taxon>
        <taxon>Glomerellaceae</taxon>
        <taxon>Colletotrichum</taxon>
        <taxon>Colletotrichum orchidearum species complex</taxon>
    </lineage>
</organism>
<keyword evidence="3" id="KW-1185">Reference proteome</keyword>
<accession>A0A8H6NHD4</accession>
<dbReference type="EMBL" id="WIGO01000058">
    <property type="protein sequence ID" value="KAF6833479.1"/>
    <property type="molecule type" value="Genomic_DNA"/>
</dbReference>
<feature type="region of interest" description="Disordered" evidence="1">
    <location>
        <begin position="75"/>
        <end position="133"/>
    </location>
</feature>
<dbReference type="Proteomes" id="UP000654918">
    <property type="component" value="Unassembled WGS sequence"/>
</dbReference>
<evidence type="ECO:0000313" key="2">
    <source>
        <dbReference type="EMBL" id="KAF6833479.1"/>
    </source>
</evidence>
<comment type="caution">
    <text evidence="2">The sequence shown here is derived from an EMBL/GenBank/DDBJ whole genome shotgun (WGS) entry which is preliminary data.</text>
</comment>
<evidence type="ECO:0000313" key="3">
    <source>
        <dbReference type="Proteomes" id="UP000654918"/>
    </source>
</evidence>
<evidence type="ECO:0000256" key="1">
    <source>
        <dbReference type="SAM" id="MobiDB-lite"/>
    </source>
</evidence>